<keyword evidence="1" id="KW-1133">Transmembrane helix</keyword>
<keyword evidence="1" id="KW-0472">Membrane</keyword>
<feature type="transmembrane region" description="Helical" evidence="1">
    <location>
        <begin position="105"/>
        <end position="125"/>
    </location>
</feature>
<protein>
    <submittedName>
        <fullName evidence="2">Sodium:proton antiporter</fullName>
    </submittedName>
</protein>
<comment type="caution">
    <text evidence="2">The sequence shown here is derived from an EMBL/GenBank/DDBJ whole genome shotgun (WGS) entry which is preliminary data.</text>
</comment>
<organism evidence="2 3">
    <name type="scientific">Lysinibacillus composti</name>
    <dbReference type="NCBI Taxonomy" id="720633"/>
    <lineage>
        <taxon>Bacteria</taxon>
        <taxon>Bacillati</taxon>
        <taxon>Bacillota</taxon>
        <taxon>Bacilli</taxon>
        <taxon>Bacillales</taxon>
        <taxon>Bacillaceae</taxon>
        <taxon>Lysinibacillus</taxon>
    </lineage>
</organism>
<keyword evidence="1" id="KW-0812">Transmembrane</keyword>
<dbReference type="RefSeq" id="WP_124766834.1">
    <property type="nucleotide sequence ID" value="NZ_JAFBDY010000031.1"/>
</dbReference>
<sequence length="126" mass="14585">MALNRLLRETIDEEGKTVIKMKTFEIDVIAKSSGGLAPTLIYLQNHQDVTDDIRAIRFGHPSPYSYIEDYDQFQKMLYQKEEQAINDLYNSFSIRPKNMSTGKQILWSFGVLLIMSIPFLVALFIF</sequence>
<dbReference type="Proteomes" id="UP000274033">
    <property type="component" value="Unassembled WGS sequence"/>
</dbReference>
<evidence type="ECO:0000256" key="1">
    <source>
        <dbReference type="SAM" id="Phobius"/>
    </source>
</evidence>
<name>A0A3N9U6L5_9BACI</name>
<gene>
    <name evidence="2" type="ORF">EBB45_18545</name>
</gene>
<dbReference type="AlphaFoldDB" id="A0A3N9U6L5"/>
<evidence type="ECO:0000313" key="2">
    <source>
        <dbReference type="EMBL" id="RQW72288.1"/>
    </source>
</evidence>
<dbReference type="OrthoDB" id="2452620at2"/>
<proteinExistence type="predicted"/>
<dbReference type="EMBL" id="RRCT01000029">
    <property type="protein sequence ID" value="RQW72288.1"/>
    <property type="molecule type" value="Genomic_DNA"/>
</dbReference>
<evidence type="ECO:0000313" key="3">
    <source>
        <dbReference type="Proteomes" id="UP000274033"/>
    </source>
</evidence>
<keyword evidence="3" id="KW-1185">Reference proteome</keyword>
<reference evidence="2 3" key="1">
    <citation type="journal article" date="2013" name="J. Microbiol.">
        <title>Lysinibacillus chungkukjangi sp. nov., isolated from Chungkukjang, Korean fermented soybean food.</title>
        <authorList>
            <person name="Kim S.J."/>
            <person name="Jang Y.H."/>
            <person name="Hamada M."/>
            <person name="Ahn J.H."/>
            <person name="Weon H.Y."/>
            <person name="Suzuki K."/>
            <person name="Whang K.S."/>
            <person name="Kwon S.W."/>
        </authorList>
    </citation>
    <scope>NUCLEOTIDE SEQUENCE [LARGE SCALE GENOMIC DNA]</scope>
    <source>
        <strain evidence="2 3">MCCC 1A12701</strain>
    </source>
</reference>
<accession>A0A3N9U6L5</accession>